<feature type="DNA-binding region" description="OmpR/PhoB-type" evidence="5">
    <location>
        <begin position="1"/>
        <end position="96"/>
    </location>
</feature>
<dbReference type="EMBL" id="MIGB01000004">
    <property type="protein sequence ID" value="OSY42819.1"/>
    <property type="molecule type" value="Genomic_DNA"/>
</dbReference>
<dbReference type="STRING" id="2074.BG845_01060"/>
<evidence type="ECO:0000313" key="8">
    <source>
        <dbReference type="Proteomes" id="UP000194360"/>
    </source>
</evidence>
<dbReference type="InterPro" id="IPR036388">
    <property type="entry name" value="WH-like_DNA-bd_sf"/>
</dbReference>
<dbReference type="GO" id="GO:0003677">
    <property type="term" value="F:DNA binding"/>
    <property type="evidence" value="ECO:0007669"/>
    <property type="project" value="UniProtKB-UniRule"/>
</dbReference>
<dbReference type="Pfam" id="PF03704">
    <property type="entry name" value="BTAD"/>
    <property type="match status" value="1"/>
</dbReference>
<keyword evidence="2" id="KW-0805">Transcription regulation</keyword>
<evidence type="ECO:0000256" key="3">
    <source>
        <dbReference type="ARBA" id="ARBA00023125"/>
    </source>
</evidence>
<keyword evidence="3 5" id="KW-0238">DNA-binding</keyword>
<dbReference type="RefSeq" id="WP_085911381.1">
    <property type="nucleotide sequence ID" value="NZ_AP018920.1"/>
</dbReference>
<protein>
    <submittedName>
        <fullName evidence="7">Transcriptional regulatory protein MoaR1</fullName>
    </submittedName>
</protein>
<dbReference type="PROSITE" id="PS51755">
    <property type="entry name" value="OMPR_PHOB"/>
    <property type="match status" value="1"/>
</dbReference>
<dbReference type="InterPro" id="IPR016032">
    <property type="entry name" value="Sig_transdc_resp-reg_C-effctor"/>
</dbReference>
<dbReference type="Gene3D" id="1.10.10.10">
    <property type="entry name" value="Winged helix-like DNA-binding domain superfamily/Winged helix DNA-binding domain"/>
    <property type="match status" value="1"/>
</dbReference>
<evidence type="ECO:0000256" key="1">
    <source>
        <dbReference type="ARBA" id="ARBA00005820"/>
    </source>
</evidence>
<reference evidence="7 8" key="1">
    <citation type="submission" date="2016-09" db="EMBL/GenBank/DDBJ databases">
        <title>Pseudonocardia autotrophica DSM535, a candidate organism with high potential of specific P450 cytochromes.</title>
        <authorList>
            <person name="Grumaz C."/>
            <person name="Vainshtein Y."/>
            <person name="Kirstahler P."/>
            <person name="Sohn K."/>
        </authorList>
    </citation>
    <scope>NUCLEOTIDE SEQUENCE [LARGE SCALE GENOMIC DNA]</scope>
    <source>
        <strain evidence="7 8">DSM 535</strain>
    </source>
</reference>
<evidence type="ECO:0000256" key="5">
    <source>
        <dbReference type="PROSITE-ProRule" id="PRU01091"/>
    </source>
</evidence>
<dbReference type="InterPro" id="IPR011990">
    <property type="entry name" value="TPR-like_helical_dom_sf"/>
</dbReference>
<dbReference type="SMART" id="SM00862">
    <property type="entry name" value="Trans_reg_C"/>
    <property type="match status" value="1"/>
</dbReference>
<keyword evidence="8" id="KW-1185">Reference proteome</keyword>
<dbReference type="GO" id="GO:0000160">
    <property type="term" value="P:phosphorelay signal transduction system"/>
    <property type="evidence" value="ECO:0007669"/>
    <property type="project" value="InterPro"/>
</dbReference>
<dbReference type="CDD" id="cd15831">
    <property type="entry name" value="BTAD"/>
    <property type="match status" value="1"/>
</dbReference>
<dbReference type="PANTHER" id="PTHR35807">
    <property type="entry name" value="TRANSCRIPTIONAL REGULATOR REDD-RELATED"/>
    <property type="match status" value="1"/>
</dbReference>
<dbReference type="PANTHER" id="PTHR35807:SF1">
    <property type="entry name" value="TRANSCRIPTIONAL REGULATOR REDD"/>
    <property type="match status" value="1"/>
</dbReference>
<gene>
    <name evidence="7" type="primary">moaR1</name>
    <name evidence="7" type="ORF">BG845_01060</name>
</gene>
<dbReference type="OrthoDB" id="9812579at2"/>
<accession>A0A1Y2N6M0</accession>
<dbReference type="AlphaFoldDB" id="A0A1Y2N6M0"/>
<feature type="domain" description="OmpR/PhoB-type" evidence="6">
    <location>
        <begin position="1"/>
        <end position="96"/>
    </location>
</feature>
<dbReference type="SMART" id="SM01043">
    <property type="entry name" value="BTAD"/>
    <property type="match status" value="1"/>
</dbReference>
<evidence type="ECO:0000256" key="4">
    <source>
        <dbReference type="ARBA" id="ARBA00023163"/>
    </source>
</evidence>
<comment type="caution">
    <text evidence="7">The sequence shown here is derived from an EMBL/GenBank/DDBJ whole genome shotgun (WGS) entry which is preliminary data.</text>
</comment>
<evidence type="ECO:0000259" key="6">
    <source>
        <dbReference type="PROSITE" id="PS51755"/>
    </source>
</evidence>
<dbReference type="Proteomes" id="UP000194360">
    <property type="component" value="Unassembled WGS sequence"/>
</dbReference>
<sequence>MRFSVLGPLDVVQEGELGDRSLLPTATKKRKLLAVLLSRVGEVVSTAALMDEIWDEGRPRKARAALHVYLAQLRNGLADGTGATIETDGPGYALRLDGASLDHHDFSDLVGSARKRHAAGDLDAAASYFEQALAHWRGSPLAGLTDGPVLSVYATCLNEEYVQAVESRLEIDLQRGRHREVVSELIRLVHDYPLREAFHRQLMIAYYRSERQADALSCFLELRGRLQEELGVEPCRPIQQLHRAVLAADPALDHETWSAAS</sequence>
<organism evidence="7 8">
    <name type="scientific">Pseudonocardia autotrophica</name>
    <name type="common">Amycolata autotrophica</name>
    <name type="synonym">Nocardia autotrophica</name>
    <dbReference type="NCBI Taxonomy" id="2074"/>
    <lineage>
        <taxon>Bacteria</taxon>
        <taxon>Bacillati</taxon>
        <taxon>Actinomycetota</taxon>
        <taxon>Actinomycetes</taxon>
        <taxon>Pseudonocardiales</taxon>
        <taxon>Pseudonocardiaceae</taxon>
        <taxon>Pseudonocardia</taxon>
    </lineage>
</organism>
<dbReference type="InterPro" id="IPR005158">
    <property type="entry name" value="BTAD"/>
</dbReference>
<dbReference type="SUPFAM" id="SSF48452">
    <property type="entry name" value="TPR-like"/>
    <property type="match status" value="1"/>
</dbReference>
<name>A0A1Y2N6M0_PSEAH</name>
<proteinExistence type="inferred from homology"/>
<dbReference type="InterPro" id="IPR051677">
    <property type="entry name" value="AfsR-DnrI-RedD_regulator"/>
</dbReference>
<keyword evidence="4" id="KW-0804">Transcription</keyword>
<dbReference type="SUPFAM" id="SSF46894">
    <property type="entry name" value="C-terminal effector domain of the bipartite response regulators"/>
    <property type="match status" value="1"/>
</dbReference>
<dbReference type="InterPro" id="IPR001867">
    <property type="entry name" value="OmpR/PhoB-type_DNA-bd"/>
</dbReference>
<dbReference type="Gene3D" id="1.25.40.10">
    <property type="entry name" value="Tetratricopeptide repeat domain"/>
    <property type="match status" value="1"/>
</dbReference>
<evidence type="ECO:0000256" key="2">
    <source>
        <dbReference type="ARBA" id="ARBA00023015"/>
    </source>
</evidence>
<dbReference type="Pfam" id="PF00486">
    <property type="entry name" value="Trans_reg_C"/>
    <property type="match status" value="1"/>
</dbReference>
<dbReference type="GO" id="GO:0006355">
    <property type="term" value="P:regulation of DNA-templated transcription"/>
    <property type="evidence" value="ECO:0007669"/>
    <property type="project" value="InterPro"/>
</dbReference>
<comment type="similarity">
    <text evidence="1">Belongs to the AfsR/DnrI/RedD regulatory family.</text>
</comment>
<evidence type="ECO:0000313" key="7">
    <source>
        <dbReference type="EMBL" id="OSY42819.1"/>
    </source>
</evidence>